<dbReference type="EMBL" id="BMKN01000002">
    <property type="protein sequence ID" value="GGE53412.1"/>
    <property type="molecule type" value="Genomic_DNA"/>
</dbReference>
<evidence type="ECO:0000259" key="2">
    <source>
        <dbReference type="PROSITE" id="PS51208"/>
    </source>
</evidence>
<sequence>MNTGAKLTAGLSILATSLLTTSLNAGTIDGLTNVTGDGFVLLDEDENVVDPGINAITGDPNNDDFVGNGFSPSGVENCLRASVIGAGCAEGPGAGNRYKLFLTGTEPLDLTFETTNSAGVTEYFNFGKMSNTTGARIIAAELLLGTGTGEDFVLMDPASPEAAVLFDQIIDLVGENAAEWPFLDGATDGQAPLQRVFLPGGLFGDGGAEGYIGFFDDERAGMVFTSNEDLTTLLAENLANDVHLASFGDALLARTMIPNGMFWDENVLDTTDEDALIAWYDNRADSGAGGWVWGALAPDGSEDLGIRLSDLAGALGVDELDLGYADGAEIPLDIVALMDSDEIFTEGPIEDLSNLNLNFNIDTGDIALGEFTLRIVPTFAPIVEASETPLQFTVAGTLDAANVPYLNVDEAYLGVIDDVLALGTEEEQQEALDSLGHSFAGAAPGLAFSFGSDVLFALSQAKASNDGATVSTKGTGSWTMSETTTGFVSIGGGVAEQDATLNSAGYDADRASFVGGFETNVTQSLSAGVIFGLHNGEADIDDGLGSVDADGFSVAGFARYQASQNAAIQAVLGLQNLSFDTTRHIAFGSVDETATGSTKGDMIFAALDAEYLMPVSWGLVGPMASVEYYNLGVDGYTETGAGIYNLAVEDYDSDLFIGRIGLRGETNTHQMSNGWSMQAYGHAALATRSGGDFSVNAAFDGSNLPTMSLPSDGSDSEWVDVGIGVTLNRNKSGRGSTVIGAEYRGGFAGDGYKDHQGKVFVSWQF</sequence>
<feature type="domain" description="Autotransporter" evidence="2">
    <location>
        <begin position="479"/>
        <end position="765"/>
    </location>
</feature>
<feature type="signal peptide" evidence="1">
    <location>
        <begin position="1"/>
        <end position="25"/>
    </location>
</feature>
<dbReference type="Gene3D" id="2.40.128.130">
    <property type="entry name" value="Autotransporter beta-domain"/>
    <property type="match status" value="1"/>
</dbReference>
<dbReference type="SMART" id="SM00869">
    <property type="entry name" value="Autotransporter"/>
    <property type="match status" value="1"/>
</dbReference>
<evidence type="ECO:0000313" key="4">
    <source>
        <dbReference type="Proteomes" id="UP000606730"/>
    </source>
</evidence>
<dbReference type="AlphaFoldDB" id="A0A917AHJ1"/>
<protein>
    <recommendedName>
        <fullName evidence="2">Autotransporter domain-containing protein</fullName>
    </recommendedName>
</protein>
<keyword evidence="1" id="KW-0732">Signal</keyword>
<gene>
    <name evidence="3" type="ORF">GCM10011517_21420</name>
</gene>
<dbReference type="NCBIfam" id="NF033657">
    <property type="entry name" value="choice_anch_F"/>
    <property type="match status" value="1"/>
</dbReference>
<evidence type="ECO:0000313" key="3">
    <source>
        <dbReference type="EMBL" id="GGE53412.1"/>
    </source>
</evidence>
<dbReference type="SUPFAM" id="SSF103515">
    <property type="entry name" value="Autotransporter"/>
    <property type="match status" value="1"/>
</dbReference>
<reference evidence="3" key="1">
    <citation type="journal article" date="2014" name="Int. J. Syst. Evol. Microbiol.">
        <title>Complete genome sequence of Corynebacterium casei LMG S-19264T (=DSM 44701T), isolated from a smear-ripened cheese.</title>
        <authorList>
            <consortium name="US DOE Joint Genome Institute (JGI-PGF)"/>
            <person name="Walter F."/>
            <person name="Albersmeier A."/>
            <person name="Kalinowski J."/>
            <person name="Ruckert C."/>
        </authorList>
    </citation>
    <scope>NUCLEOTIDE SEQUENCE</scope>
    <source>
        <strain evidence="3">CGMCC 1.16012</strain>
    </source>
</reference>
<dbReference type="RefSeq" id="WP_095594074.1">
    <property type="nucleotide sequence ID" value="NZ_BMKN01000002.1"/>
</dbReference>
<dbReference type="InterPro" id="IPR005546">
    <property type="entry name" value="Autotransporte_beta"/>
</dbReference>
<dbReference type="Pfam" id="PF03797">
    <property type="entry name" value="Autotransporter"/>
    <property type="match status" value="1"/>
</dbReference>
<reference evidence="3" key="2">
    <citation type="submission" date="2020-09" db="EMBL/GenBank/DDBJ databases">
        <authorList>
            <person name="Sun Q."/>
            <person name="Zhou Y."/>
        </authorList>
    </citation>
    <scope>NUCLEOTIDE SEQUENCE</scope>
    <source>
        <strain evidence="3">CGMCC 1.16012</strain>
    </source>
</reference>
<dbReference type="OrthoDB" id="7486720at2"/>
<dbReference type="Proteomes" id="UP000606730">
    <property type="component" value="Unassembled WGS sequence"/>
</dbReference>
<organism evidence="3 4">
    <name type="scientific">Actibacterium pelagium</name>
    <dbReference type="NCBI Taxonomy" id="2029103"/>
    <lineage>
        <taxon>Bacteria</taxon>
        <taxon>Pseudomonadati</taxon>
        <taxon>Pseudomonadota</taxon>
        <taxon>Alphaproteobacteria</taxon>
        <taxon>Rhodobacterales</taxon>
        <taxon>Roseobacteraceae</taxon>
        <taxon>Actibacterium</taxon>
    </lineage>
</organism>
<keyword evidence="4" id="KW-1185">Reference proteome</keyword>
<dbReference type="PROSITE" id="PS51208">
    <property type="entry name" value="AUTOTRANSPORTER"/>
    <property type="match status" value="1"/>
</dbReference>
<proteinExistence type="predicted"/>
<comment type="caution">
    <text evidence="3">The sequence shown here is derived from an EMBL/GenBank/DDBJ whole genome shotgun (WGS) entry which is preliminary data.</text>
</comment>
<name>A0A917AHJ1_9RHOB</name>
<accession>A0A917AHJ1</accession>
<evidence type="ECO:0000256" key="1">
    <source>
        <dbReference type="SAM" id="SignalP"/>
    </source>
</evidence>
<feature type="chain" id="PRO_5037732339" description="Autotransporter domain-containing protein" evidence="1">
    <location>
        <begin position="26"/>
        <end position="765"/>
    </location>
</feature>
<dbReference type="InterPro" id="IPR036709">
    <property type="entry name" value="Autotransporte_beta_dom_sf"/>
</dbReference>